<dbReference type="EMBL" id="CZKB01000011">
    <property type="protein sequence ID" value="CUR59665.1"/>
    <property type="molecule type" value="Genomic_DNA"/>
</dbReference>
<evidence type="ECO:0008006" key="2">
    <source>
        <dbReference type="Google" id="ProtNLM"/>
    </source>
</evidence>
<proteinExistence type="predicted"/>
<protein>
    <recommendedName>
        <fullName evidence="2">DUF4145 domain-containing protein</fullName>
    </recommendedName>
</protein>
<dbReference type="AlphaFoldDB" id="A0A2P2CCF8"/>
<gene>
    <name evidence="1" type="ORF">NOCA1190025</name>
</gene>
<reference evidence="1" key="1">
    <citation type="submission" date="2015-08" db="EMBL/GenBank/DDBJ databases">
        <authorList>
            <person name="Babu N.S."/>
            <person name="Beckwith C.J."/>
            <person name="Beseler K.G."/>
            <person name="Brison A."/>
            <person name="Carone J.V."/>
            <person name="Caskin T.P."/>
            <person name="Diamond M."/>
            <person name="Durham M.E."/>
            <person name="Foxe J.M."/>
            <person name="Go M."/>
            <person name="Henderson B.A."/>
            <person name="Jones I.B."/>
            <person name="McGettigan J.A."/>
            <person name="Micheletti S.J."/>
            <person name="Nasrallah M.E."/>
            <person name="Ortiz D."/>
            <person name="Piller C.R."/>
            <person name="Privatt S.R."/>
            <person name="Schneider S.L."/>
            <person name="Sharp S."/>
            <person name="Smith T.C."/>
            <person name="Stanton J.D."/>
            <person name="Ullery H.E."/>
            <person name="Wilson R.J."/>
            <person name="Serrano M.G."/>
            <person name="Buck G."/>
            <person name="Lee V."/>
            <person name="Wang Y."/>
            <person name="Carvalho R."/>
            <person name="Voegtly L."/>
            <person name="Shi R."/>
            <person name="Duckworth R."/>
            <person name="Johnson A."/>
            <person name="Loviza R."/>
            <person name="Walstead R."/>
            <person name="Shah Z."/>
            <person name="Kiflezghi M."/>
            <person name="Wade K."/>
            <person name="Ball S.L."/>
            <person name="Bradley K.W."/>
            <person name="Asai D.J."/>
            <person name="Bowman C.A."/>
            <person name="Russell D.A."/>
            <person name="Pope W.H."/>
            <person name="Jacobs-Sera D."/>
            <person name="Hendrix R.W."/>
            <person name="Hatfull G.F."/>
        </authorList>
    </citation>
    <scope>NUCLEOTIDE SEQUENCE</scope>
</reference>
<accession>A0A2P2CCF8</accession>
<name>A0A2P2CCF8_9ZZZZ</name>
<evidence type="ECO:0000313" key="1">
    <source>
        <dbReference type="EMBL" id="CUR59665.1"/>
    </source>
</evidence>
<organism evidence="1">
    <name type="scientific">metagenome</name>
    <dbReference type="NCBI Taxonomy" id="256318"/>
    <lineage>
        <taxon>unclassified sequences</taxon>
        <taxon>metagenomes</taxon>
    </lineage>
</organism>
<sequence length="218" mass="23632">MTQDTVADPFAWAAEESKRLRSLAPEAGDKVAKWMLPHAAPGMDFFSRFAPESVFEGQSRELFSGYMGAGVALAKLADLLDEWVQYAQSGITNFSVSPASARVEAATDLMEQVEMLLRDPRVHPAAPVVLAGAALEELLRSLAIDAGLQSPPKPSLSTWADALRAAGVLTQSEVKDITAWAGHRNEAAHGQFVELSKQRAQLMVDGINLFMQRRVPTT</sequence>